<dbReference type="PANTHER" id="PTHR47396:SF1">
    <property type="entry name" value="ATP-DEPENDENT HELICASE IRC3-RELATED"/>
    <property type="match status" value="1"/>
</dbReference>
<dbReference type="InterPro" id="IPR027417">
    <property type="entry name" value="P-loop_NTPase"/>
</dbReference>
<sequence>MAVELYKHNAYAYEQIEEKLKTSNRTCVIHPTGSGKSFIAIKWLYENRNRNCLFLTSQKPIIDQIIRHIESCGLTLNDFPNLKFDLYQNITEQVAKTYSTDCIVLDEFHRCGAPEWGKGLDVLLNNNSNAKVLGFSATPIRYLDDCRNMTEELFDNNIASQITLVEAVAKGILPLPTYINALYSFDEDIQRIQKKINRLASESDRKLFQEKFDSAKRLLEKSEGLEKVFSKNITKSNGRFIVFCRDVEHMNRMIEESKNWFESVNDNIDIYSVISTNKDFDNRNSIESFETSNNDHLKLLFCVNMLNEGLHVNNIDGVIMLRPTISPIIYLQQLGRALSVGHNEHPLIFDIVNNSLGIKDIDKFYEQVKRQIQAGTNNPAISGYKDIDIGSFKVIDEMSSMIDLFDIIDKSLTKETYDNSKEKNYMMI</sequence>
<dbReference type="Gene3D" id="3.40.50.300">
    <property type="entry name" value="P-loop containing nucleotide triphosphate hydrolases"/>
    <property type="match status" value="2"/>
</dbReference>
<dbReference type="Pfam" id="PF04851">
    <property type="entry name" value="ResIII"/>
    <property type="match status" value="1"/>
</dbReference>
<keyword evidence="3" id="KW-0547">Nucleotide-binding</keyword>
<dbReference type="SUPFAM" id="SSF52540">
    <property type="entry name" value="P-loop containing nucleoside triphosphate hydrolases"/>
    <property type="match status" value="1"/>
</dbReference>
<accession>K1RJX9</accession>
<dbReference type="InterPro" id="IPR001650">
    <property type="entry name" value="Helicase_C-like"/>
</dbReference>
<dbReference type="GO" id="GO:0016787">
    <property type="term" value="F:hydrolase activity"/>
    <property type="evidence" value="ECO:0007669"/>
    <property type="project" value="InterPro"/>
</dbReference>
<evidence type="ECO:0000259" key="2">
    <source>
        <dbReference type="PROSITE" id="PS51194"/>
    </source>
</evidence>
<evidence type="ECO:0000313" key="3">
    <source>
        <dbReference type="EMBL" id="EKC48907.1"/>
    </source>
</evidence>
<dbReference type="SMART" id="SM00487">
    <property type="entry name" value="DEXDc"/>
    <property type="match status" value="1"/>
</dbReference>
<keyword evidence="3" id="KW-0067">ATP-binding</keyword>
<dbReference type="GO" id="GO:0004386">
    <property type="term" value="F:helicase activity"/>
    <property type="evidence" value="ECO:0007669"/>
    <property type="project" value="UniProtKB-KW"/>
</dbReference>
<dbReference type="InterPro" id="IPR050742">
    <property type="entry name" value="Helicase_Restrict-Modif_Enz"/>
</dbReference>
<gene>
    <name evidence="3" type="ORF">OBE_14924</name>
</gene>
<dbReference type="InterPro" id="IPR006935">
    <property type="entry name" value="Helicase/UvrB_N"/>
</dbReference>
<dbReference type="GO" id="GO:0003677">
    <property type="term" value="F:DNA binding"/>
    <property type="evidence" value="ECO:0007669"/>
    <property type="project" value="InterPro"/>
</dbReference>
<dbReference type="AlphaFoldDB" id="K1RJX9"/>
<dbReference type="PROSITE" id="PS51192">
    <property type="entry name" value="HELICASE_ATP_BIND_1"/>
    <property type="match status" value="1"/>
</dbReference>
<name>K1RJX9_9ZZZZ</name>
<dbReference type="GO" id="GO:0005829">
    <property type="term" value="C:cytosol"/>
    <property type="evidence" value="ECO:0007669"/>
    <property type="project" value="TreeGrafter"/>
</dbReference>
<dbReference type="Pfam" id="PF00271">
    <property type="entry name" value="Helicase_C"/>
    <property type="match status" value="1"/>
</dbReference>
<keyword evidence="3" id="KW-0347">Helicase</keyword>
<protein>
    <submittedName>
        <fullName evidence="3">Helicase</fullName>
    </submittedName>
</protein>
<evidence type="ECO:0000259" key="1">
    <source>
        <dbReference type="PROSITE" id="PS51192"/>
    </source>
</evidence>
<dbReference type="EMBL" id="AJWZ01010285">
    <property type="protein sequence ID" value="EKC48907.1"/>
    <property type="molecule type" value="Genomic_DNA"/>
</dbReference>
<dbReference type="InterPro" id="IPR014001">
    <property type="entry name" value="Helicase_ATP-bd"/>
</dbReference>
<keyword evidence="3" id="KW-0378">Hydrolase</keyword>
<dbReference type="PANTHER" id="PTHR47396">
    <property type="entry name" value="TYPE I RESTRICTION ENZYME ECOKI R PROTEIN"/>
    <property type="match status" value="1"/>
</dbReference>
<dbReference type="SMART" id="SM00490">
    <property type="entry name" value="HELICc"/>
    <property type="match status" value="1"/>
</dbReference>
<feature type="domain" description="Helicase ATP-binding" evidence="1">
    <location>
        <begin position="17"/>
        <end position="157"/>
    </location>
</feature>
<reference evidence="3" key="1">
    <citation type="journal article" date="2013" name="Environ. Microbiol.">
        <title>Microbiota from the distal guts of lean and obese adolescents exhibit partial functional redundancy besides clear differences in community structure.</title>
        <authorList>
            <person name="Ferrer M."/>
            <person name="Ruiz A."/>
            <person name="Lanza F."/>
            <person name="Haange S.B."/>
            <person name="Oberbach A."/>
            <person name="Till H."/>
            <person name="Bargiela R."/>
            <person name="Campoy C."/>
            <person name="Segura M.T."/>
            <person name="Richter M."/>
            <person name="von Bergen M."/>
            <person name="Seifert J."/>
            <person name="Suarez A."/>
        </authorList>
    </citation>
    <scope>NUCLEOTIDE SEQUENCE</scope>
</reference>
<proteinExistence type="predicted"/>
<comment type="caution">
    <text evidence="3">The sequence shown here is derived from an EMBL/GenBank/DDBJ whole genome shotgun (WGS) entry which is preliminary data.</text>
</comment>
<organism evidence="3">
    <name type="scientific">human gut metagenome</name>
    <dbReference type="NCBI Taxonomy" id="408170"/>
    <lineage>
        <taxon>unclassified sequences</taxon>
        <taxon>metagenomes</taxon>
        <taxon>organismal metagenomes</taxon>
    </lineage>
</organism>
<dbReference type="GO" id="GO:0005524">
    <property type="term" value="F:ATP binding"/>
    <property type="evidence" value="ECO:0007669"/>
    <property type="project" value="InterPro"/>
</dbReference>
<feature type="domain" description="Helicase C-terminal" evidence="2">
    <location>
        <begin position="224"/>
        <end position="380"/>
    </location>
</feature>
<dbReference type="PROSITE" id="PS51194">
    <property type="entry name" value="HELICASE_CTER"/>
    <property type="match status" value="1"/>
</dbReference>